<reference evidence="1" key="1">
    <citation type="submission" date="2021-12" db="EMBL/GenBank/DDBJ databases">
        <authorList>
            <person name="King R."/>
        </authorList>
    </citation>
    <scope>NUCLEOTIDE SEQUENCE</scope>
</reference>
<gene>
    <name evidence="1" type="ORF">MELIAE_LOCUS1128</name>
</gene>
<dbReference type="AlphaFoldDB" id="A0A9P0F9Z9"/>
<accession>A0A9P0F9Z9</accession>
<proteinExistence type="predicted"/>
<evidence type="ECO:0000313" key="2">
    <source>
        <dbReference type="Proteomes" id="UP001154078"/>
    </source>
</evidence>
<dbReference type="OrthoDB" id="6768364at2759"/>
<dbReference type="EMBL" id="OV121132">
    <property type="protein sequence ID" value="CAH0547076.1"/>
    <property type="molecule type" value="Genomic_DNA"/>
</dbReference>
<keyword evidence="2" id="KW-1185">Reference proteome</keyword>
<evidence type="ECO:0000313" key="1">
    <source>
        <dbReference type="EMBL" id="CAH0547076.1"/>
    </source>
</evidence>
<organism evidence="1 2">
    <name type="scientific">Brassicogethes aeneus</name>
    <name type="common">Rape pollen beetle</name>
    <name type="synonym">Meligethes aeneus</name>
    <dbReference type="NCBI Taxonomy" id="1431903"/>
    <lineage>
        <taxon>Eukaryota</taxon>
        <taxon>Metazoa</taxon>
        <taxon>Ecdysozoa</taxon>
        <taxon>Arthropoda</taxon>
        <taxon>Hexapoda</taxon>
        <taxon>Insecta</taxon>
        <taxon>Pterygota</taxon>
        <taxon>Neoptera</taxon>
        <taxon>Endopterygota</taxon>
        <taxon>Coleoptera</taxon>
        <taxon>Polyphaga</taxon>
        <taxon>Cucujiformia</taxon>
        <taxon>Nitidulidae</taxon>
        <taxon>Meligethinae</taxon>
        <taxon>Brassicogethes</taxon>
    </lineage>
</organism>
<protein>
    <submittedName>
        <fullName evidence="1">Uncharacterized protein</fullName>
    </submittedName>
</protein>
<dbReference type="Proteomes" id="UP001154078">
    <property type="component" value="Chromosome 1"/>
</dbReference>
<sequence>MNLRSEGQEAAAQVIEGFLDSLRNKPVGRGNIIPYTLKEALALIIDHGLSKDAYLKLRKGAKERNANIYPSYDKVKEAKKECYPQERTFNEASADVKLQSLLDHTTNRIVKLQSPVLHTIQNMSDLELISKWGFDGSSNHPSYKQ</sequence>
<name>A0A9P0F9Z9_BRAAE</name>